<dbReference type="AlphaFoldDB" id="A0A498Q6V3"/>
<protein>
    <recommendedName>
        <fullName evidence="2">Transcription factor zinc-finger domain-containing protein</fullName>
    </recommendedName>
</protein>
<organism evidence="3 4">
    <name type="scientific">Mycobacterium innocens</name>
    <dbReference type="NCBI Taxonomy" id="2341083"/>
    <lineage>
        <taxon>Bacteria</taxon>
        <taxon>Bacillati</taxon>
        <taxon>Actinomycetota</taxon>
        <taxon>Actinomycetes</taxon>
        <taxon>Mycobacteriales</taxon>
        <taxon>Mycobacteriaceae</taxon>
        <taxon>Mycobacterium</taxon>
    </lineage>
</organism>
<proteinExistence type="predicted"/>
<reference evidence="3 4" key="1">
    <citation type="submission" date="2018-09" db="EMBL/GenBank/DDBJ databases">
        <authorList>
            <person name="Tagini F."/>
        </authorList>
    </citation>
    <scope>NUCLEOTIDE SEQUENCE [LARGE SCALE GENOMIC DNA]</scope>
    <source>
        <strain evidence="3 4">MK13</strain>
    </source>
</reference>
<evidence type="ECO:0000313" key="4">
    <source>
        <dbReference type="Proteomes" id="UP000267289"/>
    </source>
</evidence>
<evidence type="ECO:0000259" key="2">
    <source>
        <dbReference type="Pfam" id="PF13453"/>
    </source>
</evidence>
<evidence type="ECO:0000256" key="1">
    <source>
        <dbReference type="SAM" id="MobiDB-lite"/>
    </source>
</evidence>
<gene>
    <name evidence="3" type="ORF">LAUMK13_03194</name>
</gene>
<dbReference type="Proteomes" id="UP000267289">
    <property type="component" value="Unassembled WGS sequence"/>
</dbReference>
<dbReference type="OrthoDB" id="9814037at2"/>
<dbReference type="InterPro" id="IPR027392">
    <property type="entry name" value="TF_Znf"/>
</dbReference>
<feature type="region of interest" description="Disordered" evidence="1">
    <location>
        <begin position="54"/>
        <end position="86"/>
    </location>
</feature>
<feature type="compositionally biased region" description="Pro residues" evidence="1">
    <location>
        <begin position="67"/>
        <end position="79"/>
    </location>
</feature>
<name>A0A498Q6V3_9MYCO</name>
<dbReference type="Pfam" id="PF13453">
    <property type="entry name" value="Zn_ribbon_TFIIB"/>
    <property type="match status" value="1"/>
</dbReference>
<dbReference type="EMBL" id="UPHQ01000165">
    <property type="protein sequence ID" value="VBA40709.1"/>
    <property type="molecule type" value="Genomic_DNA"/>
</dbReference>
<keyword evidence="4" id="KW-1185">Reference proteome</keyword>
<evidence type="ECO:0000313" key="3">
    <source>
        <dbReference type="EMBL" id="VBA40709.1"/>
    </source>
</evidence>
<accession>A0A498Q6V3</accession>
<feature type="domain" description="Transcription factor zinc-finger" evidence="2">
    <location>
        <begin position="7"/>
        <end position="46"/>
    </location>
</feature>
<dbReference type="RefSeq" id="WP_075542008.1">
    <property type="nucleotide sequence ID" value="NZ_UPHQ01000165.1"/>
</dbReference>
<sequence>MSDKAMICPRCGSEMETYSRSGINVDRCTGCRGVVPDRGELESLIDAETAYYQQTPPAPVGGYPPGYSQPPPPYPPPSPYYGDYHDDHHGDHGYYGHHGRRGFLHGLFD</sequence>